<feature type="transmembrane region" description="Helical" evidence="7">
    <location>
        <begin position="73"/>
        <end position="97"/>
    </location>
</feature>
<feature type="domain" description="ABC transmembrane type-1" evidence="8">
    <location>
        <begin position="74"/>
        <end position="271"/>
    </location>
</feature>
<keyword evidence="10" id="KW-1185">Reference proteome</keyword>
<keyword evidence="4 7" id="KW-0812">Transmembrane</keyword>
<evidence type="ECO:0000256" key="4">
    <source>
        <dbReference type="ARBA" id="ARBA00022692"/>
    </source>
</evidence>
<gene>
    <name evidence="9" type="ORF">J2736_003079</name>
</gene>
<dbReference type="PANTHER" id="PTHR43744">
    <property type="entry name" value="ABC TRANSPORTER PERMEASE PROTEIN MG189-RELATED-RELATED"/>
    <property type="match status" value="1"/>
</dbReference>
<sequence length="286" mass="31210">MVINRGERAAGAVINVILCIVGIVSLFPLLFVVSMSLTPYGEVIKNGGFLIFPKSITFEAYKYLFQTKEVPQAMLVSLFTATVGTAINLLITMLGAYPLSRKSLRGRTFILLIIVFTMLFSGGLIPTYLLVKSLGMLNSIWALVIPSAVATYNLLIMKTFFEGLPEELFESARIDGAGDLGILFRIVVPLSVPSLMTIGLFYAVSNWNSFFPAVLYITDANLNPLQIVVRKLLLLSNSVDNATENIVPTPTLQMASVITASLPILVVYPFIQKYFTKGVLIGAIKG</sequence>
<dbReference type="InterPro" id="IPR000515">
    <property type="entry name" value="MetI-like"/>
</dbReference>
<accession>A0ABU1NWQ2</accession>
<comment type="subcellular location">
    <subcellularLocation>
        <location evidence="1 7">Cell membrane</location>
        <topology evidence="1 7">Multi-pass membrane protein</topology>
    </subcellularLocation>
</comment>
<dbReference type="Proteomes" id="UP001267290">
    <property type="component" value="Unassembled WGS sequence"/>
</dbReference>
<keyword evidence="5 7" id="KW-1133">Transmembrane helix</keyword>
<proteinExistence type="inferred from homology"/>
<evidence type="ECO:0000313" key="10">
    <source>
        <dbReference type="Proteomes" id="UP001267290"/>
    </source>
</evidence>
<protein>
    <submittedName>
        <fullName evidence="9">Aldouronate transport system permease protein</fullName>
    </submittedName>
</protein>
<feature type="transmembrane region" description="Helical" evidence="7">
    <location>
        <begin position="182"/>
        <end position="204"/>
    </location>
</feature>
<keyword evidence="6 7" id="KW-0472">Membrane</keyword>
<evidence type="ECO:0000256" key="7">
    <source>
        <dbReference type="RuleBase" id="RU363032"/>
    </source>
</evidence>
<comment type="caution">
    <text evidence="9">The sequence shown here is derived from an EMBL/GenBank/DDBJ whole genome shotgun (WGS) entry which is preliminary data.</text>
</comment>
<evidence type="ECO:0000259" key="8">
    <source>
        <dbReference type="PROSITE" id="PS50928"/>
    </source>
</evidence>
<organism evidence="9 10">
    <name type="scientific">Paenibacillus qinlingensis</name>
    <dbReference type="NCBI Taxonomy" id="1837343"/>
    <lineage>
        <taxon>Bacteria</taxon>
        <taxon>Bacillati</taxon>
        <taxon>Bacillota</taxon>
        <taxon>Bacilli</taxon>
        <taxon>Bacillales</taxon>
        <taxon>Paenibacillaceae</taxon>
        <taxon>Paenibacillus</taxon>
    </lineage>
</organism>
<evidence type="ECO:0000256" key="1">
    <source>
        <dbReference type="ARBA" id="ARBA00004651"/>
    </source>
</evidence>
<dbReference type="Gene3D" id="1.10.3720.10">
    <property type="entry name" value="MetI-like"/>
    <property type="match status" value="1"/>
</dbReference>
<dbReference type="PROSITE" id="PS50928">
    <property type="entry name" value="ABC_TM1"/>
    <property type="match status" value="1"/>
</dbReference>
<evidence type="ECO:0000256" key="3">
    <source>
        <dbReference type="ARBA" id="ARBA00022475"/>
    </source>
</evidence>
<dbReference type="CDD" id="cd06261">
    <property type="entry name" value="TM_PBP2"/>
    <property type="match status" value="1"/>
</dbReference>
<evidence type="ECO:0000256" key="6">
    <source>
        <dbReference type="ARBA" id="ARBA00023136"/>
    </source>
</evidence>
<dbReference type="PANTHER" id="PTHR43744:SF9">
    <property type="entry name" value="POLYGALACTURONAN_RHAMNOGALACTURONAN TRANSPORT SYSTEM PERMEASE PROTEIN YTCP"/>
    <property type="match status" value="1"/>
</dbReference>
<evidence type="ECO:0000313" key="9">
    <source>
        <dbReference type="EMBL" id="MDR6551890.1"/>
    </source>
</evidence>
<reference evidence="9 10" key="1">
    <citation type="submission" date="2023-07" db="EMBL/GenBank/DDBJ databases">
        <title>Sorghum-associated microbial communities from plants grown in Nebraska, USA.</title>
        <authorList>
            <person name="Schachtman D."/>
        </authorList>
    </citation>
    <scope>NUCLEOTIDE SEQUENCE [LARGE SCALE GENOMIC DNA]</scope>
    <source>
        <strain evidence="9 10">CC258</strain>
    </source>
</reference>
<comment type="similarity">
    <text evidence="7">Belongs to the binding-protein-dependent transport system permease family.</text>
</comment>
<dbReference type="SUPFAM" id="SSF161098">
    <property type="entry name" value="MetI-like"/>
    <property type="match status" value="1"/>
</dbReference>
<dbReference type="InterPro" id="IPR035906">
    <property type="entry name" value="MetI-like_sf"/>
</dbReference>
<dbReference type="Pfam" id="PF00528">
    <property type="entry name" value="BPD_transp_1"/>
    <property type="match status" value="1"/>
</dbReference>
<feature type="transmembrane region" description="Helical" evidence="7">
    <location>
        <begin position="252"/>
        <end position="271"/>
    </location>
</feature>
<dbReference type="RefSeq" id="WP_310499444.1">
    <property type="nucleotide sequence ID" value="NZ_JAVDSB010000004.1"/>
</dbReference>
<keyword evidence="2 7" id="KW-0813">Transport</keyword>
<feature type="transmembrane region" description="Helical" evidence="7">
    <location>
        <begin position="12"/>
        <end position="33"/>
    </location>
</feature>
<evidence type="ECO:0000256" key="2">
    <source>
        <dbReference type="ARBA" id="ARBA00022448"/>
    </source>
</evidence>
<feature type="transmembrane region" description="Helical" evidence="7">
    <location>
        <begin position="140"/>
        <end position="161"/>
    </location>
</feature>
<keyword evidence="3" id="KW-1003">Cell membrane</keyword>
<dbReference type="EMBL" id="JAVDSB010000004">
    <property type="protein sequence ID" value="MDR6551890.1"/>
    <property type="molecule type" value="Genomic_DNA"/>
</dbReference>
<feature type="transmembrane region" description="Helical" evidence="7">
    <location>
        <begin position="109"/>
        <end position="128"/>
    </location>
</feature>
<name>A0ABU1NWQ2_9BACL</name>
<evidence type="ECO:0000256" key="5">
    <source>
        <dbReference type="ARBA" id="ARBA00022989"/>
    </source>
</evidence>